<keyword evidence="4" id="KW-1185">Reference proteome</keyword>
<feature type="compositionally biased region" description="Polar residues" evidence="1">
    <location>
        <begin position="43"/>
        <end position="55"/>
    </location>
</feature>
<evidence type="ECO:0000259" key="2">
    <source>
        <dbReference type="Pfam" id="PF14420"/>
    </source>
</evidence>
<evidence type="ECO:0000313" key="3">
    <source>
        <dbReference type="EMBL" id="KAK0665313.1"/>
    </source>
</evidence>
<proteinExistence type="predicted"/>
<dbReference type="EMBL" id="JAULSY010000113">
    <property type="protein sequence ID" value="KAK0665313.1"/>
    <property type="molecule type" value="Genomic_DNA"/>
</dbReference>
<dbReference type="PANTHER" id="PTHR38788:SF3">
    <property type="entry name" value="CLR5 DOMAIN-CONTAINING PROTEIN"/>
    <property type="match status" value="1"/>
</dbReference>
<organism evidence="3 4">
    <name type="scientific">Cercophora samala</name>
    <dbReference type="NCBI Taxonomy" id="330535"/>
    <lineage>
        <taxon>Eukaryota</taxon>
        <taxon>Fungi</taxon>
        <taxon>Dikarya</taxon>
        <taxon>Ascomycota</taxon>
        <taxon>Pezizomycotina</taxon>
        <taxon>Sordariomycetes</taxon>
        <taxon>Sordariomycetidae</taxon>
        <taxon>Sordariales</taxon>
        <taxon>Lasiosphaeriaceae</taxon>
        <taxon>Cercophora</taxon>
    </lineage>
</organism>
<dbReference type="InterPro" id="IPR025676">
    <property type="entry name" value="Clr5_dom"/>
</dbReference>
<feature type="region of interest" description="Disordered" evidence="1">
    <location>
        <begin position="42"/>
        <end position="113"/>
    </location>
</feature>
<gene>
    <name evidence="3" type="ORF">QBC41DRAFT_15687</name>
</gene>
<reference evidence="3" key="1">
    <citation type="submission" date="2023-06" db="EMBL/GenBank/DDBJ databases">
        <title>Genome-scale phylogeny and comparative genomics of the fungal order Sordariales.</title>
        <authorList>
            <consortium name="Lawrence Berkeley National Laboratory"/>
            <person name="Hensen N."/>
            <person name="Bonometti L."/>
            <person name="Westerberg I."/>
            <person name="Brannstrom I.O."/>
            <person name="Guillou S."/>
            <person name="Cros-Aarteil S."/>
            <person name="Calhoun S."/>
            <person name="Haridas S."/>
            <person name="Kuo A."/>
            <person name="Mondo S."/>
            <person name="Pangilinan J."/>
            <person name="Riley R."/>
            <person name="Labutti K."/>
            <person name="Andreopoulos B."/>
            <person name="Lipzen A."/>
            <person name="Chen C."/>
            <person name="Yanf M."/>
            <person name="Daum C."/>
            <person name="Ng V."/>
            <person name="Clum A."/>
            <person name="Steindorff A."/>
            <person name="Ohm R."/>
            <person name="Martin F."/>
            <person name="Silar P."/>
            <person name="Natvig D."/>
            <person name="Lalanne C."/>
            <person name="Gautier V."/>
            <person name="Ament-Velasquez S.L."/>
            <person name="Kruys A."/>
            <person name="Hutchinson M.I."/>
            <person name="Powell A.J."/>
            <person name="Barry K."/>
            <person name="Miller A.N."/>
            <person name="Grigoriev I.V."/>
            <person name="Debuchy R."/>
            <person name="Gladieux P."/>
            <person name="Thoren M.H."/>
            <person name="Johannesson H."/>
        </authorList>
    </citation>
    <scope>NUCLEOTIDE SEQUENCE</scope>
    <source>
        <strain evidence="3">CBS 307.81</strain>
    </source>
</reference>
<comment type="caution">
    <text evidence="3">The sequence shown here is derived from an EMBL/GenBank/DDBJ whole genome shotgun (WGS) entry which is preliminary data.</text>
</comment>
<dbReference type="AlphaFoldDB" id="A0AA39Z6W9"/>
<evidence type="ECO:0000313" key="4">
    <source>
        <dbReference type="Proteomes" id="UP001174997"/>
    </source>
</evidence>
<protein>
    <recommendedName>
        <fullName evidence="2">Clr5 domain-containing protein</fullName>
    </recommendedName>
</protein>
<feature type="compositionally biased region" description="Low complexity" evidence="1">
    <location>
        <begin position="405"/>
        <end position="422"/>
    </location>
</feature>
<name>A0AA39Z6W9_9PEZI</name>
<dbReference type="Proteomes" id="UP001174997">
    <property type="component" value="Unassembled WGS sequence"/>
</dbReference>
<accession>A0AA39Z6W9</accession>
<sequence length="588" mass="66704">MDLDGTTSPDGGPMALLAAAEDLTGLVLEGDEVNVFVKEETASPVSNTGKSSQIPSLKWKPKVPLKTSSTRGSTHTSASRHHATKSGRHGSKAAAAAKAAALRGPHPSPHPIVPRRVEDWDPWKGLLHELYITQNRILRDIIQLMETNYNLKATPKMYKNQFARWGFFKYAVKRRPRYNSDESPTDDTYDGKSSSSSMISFSRNNSYSTISPAFFGNDTSRAAQLGLTAIRRFLHGYIDLDISNLQVEEVAGYIDPCYRYFKVSMDLFDLKENKTGGEVLRLAFLQIERKLEKPTMKSFSDLCFVVPHLLLEYGRLDILKAYFRYLARLTTVKFGNHPVSEIAASFVEMFEEGAANEERLMGYIQLLSQANADVIEDIPGVLGRTREWARNQSLACQQREDRSRSGSPNSSAASSMGSPPDMNRATAPSVRDRDKRRHHMLRVEAQSVYWAQKLVMSGDPESEALAEQWLSKEFGHDFKPRVKALLERLKMMRDIGVFPEVFAKMMECLFIGWLFDYCEFVEEWEEAFVWGRQGLALSANEQYVIWSIHLEGVMREHGSVMEAEALKRKRQEMDWMEQVRAQVDKLTL</sequence>
<feature type="region of interest" description="Disordered" evidence="1">
    <location>
        <begin position="178"/>
        <end position="199"/>
    </location>
</feature>
<dbReference type="Pfam" id="PF14420">
    <property type="entry name" value="Clr5"/>
    <property type="match status" value="1"/>
</dbReference>
<evidence type="ECO:0000256" key="1">
    <source>
        <dbReference type="SAM" id="MobiDB-lite"/>
    </source>
</evidence>
<feature type="domain" description="Clr5" evidence="2">
    <location>
        <begin position="117"/>
        <end position="169"/>
    </location>
</feature>
<feature type="region of interest" description="Disordered" evidence="1">
    <location>
        <begin position="393"/>
        <end position="435"/>
    </location>
</feature>
<feature type="compositionally biased region" description="Basic residues" evidence="1">
    <location>
        <begin position="78"/>
        <end position="91"/>
    </location>
</feature>
<feature type="compositionally biased region" description="Polar residues" evidence="1">
    <location>
        <begin position="66"/>
        <end position="77"/>
    </location>
</feature>
<dbReference type="PANTHER" id="PTHR38788">
    <property type="entry name" value="CLR5 DOMAIN-CONTAINING PROTEIN"/>
    <property type="match status" value="1"/>
</dbReference>
<feature type="compositionally biased region" description="Low complexity" evidence="1">
    <location>
        <begin position="92"/>
        <end position="101"/>
    </location>
</feature>